<evidence type="ECO:0008006" key="10">
    <source>
        <dbReference type="Google" id="ProtNLM"/>
    </source>
</evidence>
<dbReference type="Pfam" id="PF00282">
    <property type="entry name" value="Pyridoxal_deC"/>
    <property type="match status" value="2"/>
</dbReference>
<proteinExistence type="inferred from homology"/>
<accession>A0ABI7YRX3</accession>
<dbReference type="Gene3D" id="3.40.640.10">
    <property type="entry name" value="Type I PLP-dependent aspartate aminotransferase-like (Major domain)"/>
    <property type="match status" value="2"/>
</dbReference>
<evidence type="ECO:0000256" key="3">
    <source>
        <dbReference type="ARBA" id="ARBA00011738"/>
    </source>
</evidence>
<evidence type="ECO:0000313" key="8">
    <source>
        <dbReference type="Ensembl" id="ENSFCTP00005036737.1"/>
    </source>
</evidence>
<keyword evidence="5 7" id="KW-0663">Pyridoxal phosphate</keyword>
<dbReference type="SUPFAM" id="SSF53383">
    <property type="entry name" value="PLP-dependent transferases"/>
    <property type="match status" value="1"/>
</dbReference>
<dbReference type="Ensembl" id="ENSFCTT00005050400.1">
    <property type="protein sequence ID" value="ENSFCTP00005036737.1"/>
    <property type="gene ID" value="ENSFCTG00005017483.1"/>
</dbReference>
<keyword evidence="4" id="KW-0210">Decarboxylase</keyword>
<comment type="cofactor">
    <cofactor evidence="1 7">
        <name>pyridoxal 5'-phosphate</name>
        <dbReference type="ChEBI" id="CHEBI:597326"/>
    </cofactor>
</comment>
<dbReference type="Gene3D" id="3.90.1150.170">
    <property type="match status" value="2"/>
</dbReference>
<dbReference type="InterPro" id="IPR015421">
    <property type="entry name" value="PyrdxlP-dep_Trfase_major"/>
</dbReference>
<dbReference type="GeneTree" id="ENSGT00940000164469"/>
<protein>
    <recommendedName>
        <fullName evidence="10">Glutamate decarboxylase 1</fullName>
    </recommendedName>
</protein>
<evidence type="ECO:0000256" key="6">
    <source>
        <dbReference type="ARBA" id="ARBA00023239"/>
    </source>
</evidence>
<evidence type="ECO:0000313" key="9">
    <source>
        <dbReference type="Proteomes" id="UP000823872"/>
    </source>
</evidence>
<evidence type="ECO:0000256" key="4">
    <source>
        <dbReference type="ARBA" id="ARBA00022793"/>
    </source>
</evidence>
<keyword evidence="9" id="KW-1185">Reference proteome</keyword>
<evidence type="ECO:0000256" key="2">
    <source>
        <dbReference type="ARBA" id="ARBA00009533"/>
    </source>
</evidence>
<name>A0ABI7YRX3_FELCA</name>
<comment type="similarity">
    <text evidence="2 7">Belongs to the group II decarboxylase family.</text>
</comment>
<reference evidence="8 9" key="1">
    <citation type="submission" date="2021-02" db="EMBL/GenBank/DDBJ databases">
        <title>Safari Cat Assemblies.</title>
        <authorList>
            <person name="Bredemeyer K.R."/>
            <person name="Murphy W.J."/>
        </authorList>
    </citation>
    <scope>NUCLEOTIDE SEQUENCE [LARGE SCALE GENOMIC DNA]</scope>
</reference>
<gene>
    <name evidence="8" type="primary">TUBA1A</name>
</gene>
<reference evidence="8" key="3">
    <citation type="submission" date="2025-09" db="UniProtKB">
        <authorList>
            <consortium name="Ensembl"/>
        </authorList>
    </citation>
    <scope>IDENTIFICATION</scope>
    <source>
        <strain evidence="8">breed Abyssinian</strain>
    </source>
</reference>
<reference evidence="8" key="2">
    <citation type="submission" date="2025-08" db="UniProtKB">
        <authorList>
            <consortium name="Ensembl"/>
        </authorList>
    </citation>
    <scope>IDENTIFICATION</scope>
    <source>
        <strain evidence="8">breed Abyssinian</strain>
    </source>
</reference>
<evidence type="ECO:0000256" key="5">
    <source>
        <dbReference type="ARBA" id="ARBA00022898"/>
    </source>
</evidence>
<dbReference type="PANTHER" id="PTHR45677:SF6">
    <property type="entry name" value="GLUTAMATE DECARBOXYLASE 1"/>
    <property type="match status" value="1"/>
</dbReference>
<dbReference type="InterPro" id="IPR002129">
    <property type="entry name" value="PyrdxlP-dep_de-COase"/>
</dbReference>
<evidence type="ECO:0000256" key="7">
    <source>
        <dbReference type="RuleBase" id="RU000382"/>
    </source>
</evidence>
<dbReference type="Proteomes" id="UP000823872">
    <property type="component" value="Chromosome D3"/>
</dbReference>
<comment type="subunit">
    <text evidence="3">Homodimer.</text>
</comment>
<dbReference type="InterPro" id="IPR015424">
    <property type="entry name" value="PyrdxlP-dep_Trfase"/>
</dbReference>
<organism evidence="8 9">
    <name type="scientific">Felis catus</name>
    <name type="common">Cat</name>
    <name type="synonym">Felis silvestris catus</name>
    <dbReference type="NCBI Taxonomy" id="9685"/>
    <lineage>
        <taxon>Eukaryota</taxon>
        <taxon>Metazoa</taxon>
        <taxon>Chordata</taxon>
        <taxon>Craniata</taxon>
        <taxon>Vertebrata</taxon>
        <taxon>Euteleostomi</taxon>
        <taxon>Mammalia</taxon>
        <taxon>Eutheria</taxon>
        <taxon>Laurasiatheria</taxon>
        <taxon>Carnivora</taxon>
        <taxon>Feliformia</taxon>
        <taxon>Felidae</taxon>
        <taxon>Felinae</taxon>
        <taxon>Felis</taxon>
    </lineage>
</organism>
<sequence>LTKCFLLQVVNILLHYIKKMFDVKSKILDFHHPHQLLEGLDGLNLELSGHPESLEQLLVDCTDTLKYGVKTGHPRFFNQLSSGLDVVGLAGAWLTATANTNTFTYEIAPVFTIMETILPKKMYGIIGWGETEADGIFAPGGSISNLYGILVARYKQYPEIKRQVMTALPCCVLFVSEQVSINFCHHQGHIPFCVTASTGSAVFGALDPLQDIADICEAHRLWMHVDAAWGGGLLSSGNHSHKLSGIERANSATWNPHKLMGVPLQCSAILIREKGLLEACNEMHAAYLFQPDKLYNVDFDTGDKTIQCGRHVDVFKLWLMWKAKGTCGFEAQINRHMELAKYFCKVLKKKDNFKLVFDAEPEFTNVCFWYFPPRLKHIPEGFERDQELQKVNARARLIEKGTAMISYQPCGDKVNFFRMVFSNPATRRADVDYLIDAIERLGKDL</sequence>
<keyword evidence="6 7" id="KW-0456">Lyase</keyword>
<dbReference type="PANTHER" id="PTHR45677">
    <property type="entry name" value="GLUTAMATE DECARBOXYLASE-RELATED"/>
    <property type="match status" value="1"/>
</dbReference>
<evidence type="ECO:0000256" key="1">
    <source>
        <dbReference type="ARBA" id="ARBA00001933"/>
    </source>
</evidence>